<dbReference type="Gene3D" id="3.30.2160.10">
    <property type="entry name" value="Hect, E3 ligase catalytic domain"/>
    <property type="match status" value="1"/>
</dbReference>
<sequence length="996" mass="111241">MFLWGEINLAKPNDLAENGASENGIQFVPTTKPIITSFSATNSTVAFSKSDGTSYFLRRQRDQDGIVTFSETKSVKCKHVVASSSGDSILLLLSRDGSVVYVELGASAIPRSLQNFIKKRIIQVACGDQHSIVLTEDGQALSWGSNARGQLGLTLPETSVVPSPTPVAALSGVPLVQVTAGGAHTLALSVSGTVFGWGQNDAGQLGLGDTTDKSTPVTVECLNLKKTVSISCGERHTAVLTKGGVVLTFGSGGCGQLGHNSLLNELTPRVVAELWGAAVTQVSCGSNHTMALVGPTKKIYSFGRGEEGQLGNRLTTDCSVPLPVLLPHDDRSIQQIFAGGNQSVALRSFSQEPEKAHPGIITVLDMDTIDFWLSKCQNAKSWCKIRKQIEDIFSSTSSLNASFLDRSVDKHYRTSPRSSGLDLVLLSTALAKLATKAKVLQKVETVVRDCLLPSLTGQPVGFEGLRVYYLLVELLQVLVRDNFGEMLSVRVADAFLSLHQDRLEVLVRLWSWTPDFFRSAVETFCKASRKLLSSLDVDYREQADFFMKTAGVLQRLHSASSSGSWRLAESVFHVTTVTNTIEMFEQLFLSCNSILQYYPWFLPELNDEEQRTLIKRDYYLSILLPLVKYPCILPVECKLKLWKYHLNIATLQPGYIEFTINRATVQQDTFQSLRTSSHDPKLKLAVKFNEEYDMHLGGVVMEFFHLLAKELQKAEPQILEKNDDGVAWFSRNVAQLTDEFFLLGTLCGMALYNQCLMNIPFPLALFKKLLGLKPTLDDLMELSPTVAQSFKDLLDYEEKTVEDLQLDFGGDAEDLDLLPNGELIQVTKDNRQKYVDLQVDMVFSRSVEHQFKEFERGFLRGCPSPEWRMFLPDQLMTLLKGEEVFNWDDLRQHAKYQGCTSNDEVIKNFWIVFAEFSVEQKKDFLIFISGTDRNPKLRSSTIMIKINLSCYQEPELYYPEAVTCCWTLNLPNYSNIQTLRQKLLHAVECCDTFGLQ</sequence>
<organism evidence="7 8">
    <name type="scientific">Gadus morhua</name>
    <name type="common">Atlantic cod</name>
    <dbReference type="NCBI Taxonomy" id="8049"/>
    <lineage>
        <taxon>Eukaryota</taxon>
        <taxon>Metazoa</taxon>
        <taxon>Chordata</taxon>
        <taxon>Craniata</taxon>
        <taxon>Vertebrata</taxon>
        <taxon>Euteleostomi</taxon>
        <taxon>Actinopterygii</taxon>
        <taxon>Neopterygii</taxon>
        <taxon>Teleostei</taxon>
        <taxon>Neoteleostei</taxon>
        <taxon>Acanthomorphata</taxon>
        <taxon>Zeiogadaria</taxon>
        <taxon>Gadariae</taxon>
        <taxon>Gadiformes</taxon>
        <taxon>Gadoidei</taxon>
        <taxon>Gadidae</taxon>
        <taxon>Gadus</taxon>
    </lineage>
</organism>
<dbReference type="InterPro" id="IPR000569">
    <property type="entry name" value="HECT_dom"/>
</dbReference>
<dbReference type="InterPro" id="IPR051709">
    <property type="entry name" value="Ub-ligase/GTPase-reg"/>
</dbReference>
<feature type="repeat" description="RCC1" evidence="5">
    <location>
        <begin position="244"/>
        <end position="295"/>
    </location>
</feature>
<dbReference type="Proteomes" id="UP000694546">
    <property type="component" value="Chromosome 3"/>
</dbReference>
<dbReference type="PROSITE" id="PS00626">
    <property type="entry name" value="RCC1_2"/>
    <property type="match status" value="3"/>
</dbReference>
<feature type="active site" description="Glycyl thioester intermediate" evidence="4">
    <location>
        <position position="964"/>
    </location>
</feature>
<reference evidence="7" key="1">
    <citation type="submission" date="2025-08" db="UniProtKB">
        <authorList>
            <consortium name="Ensembl"/>
        </authorList>
    </citation>
    <scope>IDENTIFICATION</scope>
</reference>
<dbReference type="Ensembl" id="ENSGMOT00000017678.2">
    <property type="protein sequence ID" value="ENSGMOP00000017249.2"/>
    <property type="gene ID" value="ENSGMOG00000015868.2"/>
</dbReference>
<dbReference type="PROSITE" id="PS50237">
    <property type="entry name" value="HECT"/>
    <property type="match status" value="1"/>
</dbReference>
<dbReference type="Gene3D" id="3.90.1750.10">
    <property type="entry name" value="Hect, E3 ligase catalytic domains"/>
    <property type="match status" value="1"/>
</dbReference>
<evidence type="ECO:0000256" key="1">
    <source>
        <dbReference type="ARBA" id="ARBA00022679"/>
    </source>
</evidence>
<evidence type="ECO:0000256" key="2">
    <source>
        <dbReference type="ARBA" id="ARBA00022737"/>
    </source>
</evidence>
<evidence type="ECO:0000256" key="4">
    <source>
        <dbReference type="PROSITE-ProRule" id="PRU00104"/>
    </source>
</evidence>
<evidence type="ECO:0000256" key="3">
    <source>
        <dbReference type="ARBA" id="ARBA00022786"/>
    </source>
</evidence>
<dbReference type="InterPro" id="IPR058923">
    <property type="entry name" value="RCC1-like_dom"/>
</dbReference>
<proteinExistence type="predicted"/>
<dbReference type="AlphaFoldDB" id="A0A8C4ZL85"/>
<dbReference type="InterPro" id="IPR035983">
    <property type="entry name" value="Hect_E3_ubiquitin_ligase"/>
</dbReference>
<dbReference type="RefSeq" id="XP_030207016.1">
    <property type="nucleotide sequence ID" value="XM_030351156.1"/>
</dbReference>
<dbReference type="InterPro" id="IPR000408">
    <property type="entry name" value="Reg_chr_condens"/>
</dbReference>
<feature type="repeat" description="RCC1" evidence="5">
    <location>
        <begin position="138"/>
        <end position="191"/>
    </location>
</feature>
<dbReference type="InterPro" id="IPR009091">
    <property type="entry name" value="RCC1/BLIP-II"/>
</dbReference>
<dbReference type="PRINTS" id="PR00633">
    <property type="entry name" value="RCCNDNSATION"/>
</dbReference>
<dbReference type="Pfam" id="PF00632">
    <property type="entry name" value="HECT"/>
    <property type="match status" value="1"/>
</dbReference>
<feature type="repeat" description="RCC1" evidence="5">
    <location>
        <begin position="91"/>
        <end position="137"/>
    </location>
</feature>
<reference evidence="7" key="2">
    <citation type="submission" date="2025-09" db="UniProtKB">
        <authorList>
            <consortium name="Ensembl"/>
        </authorList>
    </citation>
    <scope>IDENTIFICATION</scope>
</reference>
<feature type="repeat" description="RCC1" evidence="5">
    <location>
        <begin position="192"/>
        <end position="243"/>
    </location>
</feature>
<evidence type="ECO:0000256" key="5">
    <source>
        <dbReference type="PROSITE-ProRule" id="PRU00235"/>
    </source>
</evidence>
<dbReference type="SUPFAM" id="SSF50985">
    <property type="entry name" value="RCC1/BLIP-II"/>
    <property type="match status" value="1"/>
</dbReference>
<dbReference type="PANTHER" id="PTHR45622:SF73">
    <property type="entry name" value="E3 UBIQUITIN-PROTEIN LIGASE HERC4-LIKE ISOFORM X1-RELATED"/>
    <property type="match status" value="1"/>
</dbReference>
<evidence type="ECO:0000313" key="7">
    <source>
        <dbReference type="Ensembl" id="ENSGMOP00000017249.2"/>
    </source>
</evidence>
<dbReference type="GO" id="GO:0000209">
    <property type="term" value="P:protein polyubiquitination"/>
    <property type="evidence" value="ECO:0007669"/>
    <property type="project" value="InterPro"/>
</dbReference>
<keyword evidence="2" id="KW-0677">Repeat</keyword>
<dbReference type="GeneTree" id="ENSGT00940000165755"/>
<dbReference type="GO" id="GO:0061630">
    <property type="term" value="F:ubiquitin protein ligase activity"/>
    <property type="evidence" value="ECO:0007669"/>
    <property type="project" value="UniProtKB-EC"/>
</dbReference>
<dbReference type="PROSITE" id="PS50012">
    <property type="entry name" value="RCC1_3"/>
    <property type="match status" value="5"/>
</dbReference>
<keyword evidence="1" id="KW-0808">Transferase</keyword>
<feature type="domain" description="HECT" evidence="6">
    <location>
        <begin position="676"/>
        <end position="996"/>
    </location>
</feature>
<evidence type="ECO:0000313" key="8">
    <source>
        <dbReference type="Proteomes" id="UP000694546"/>
    </source>
</evidence>
<evidence type="ECO:0000259" key="6">
    <source>
        <dbReference type="PROSITE" id="PS50237"/>
    </source>
</evidence>
<accession>A0A8C4ZL85</accession>
<name>A0A8C4ZL85_GADMO</name>
<dbReference type="Gene3D" id="3.30.2410.10">
    <property type="entry name" value="Hect, E3 ligase catalytic domain"/>
    <property type="match status" value="1"/>
</dbReference>
<dbReference type="GeneID" id="115540137"/>
<feature type="repeat" description="RCC1" evidence="5">
    <location>
        <begin position="297"/>
        <end position="349"/>
    </location>
</feature>
<dbReference type="Gene3D" id="2.130.10.30">
    <property type="entry name" value="Regulator of chromosome condensation 1/beta-lactamase-inhibitor protein II"/>
    <property type="match status" value="2"/>
</dbReference>
<dbReference type="SMART" id="SM00119">
    <property type="entry name" value="HECTc"/>
    <property type="match status" value="1"/>
</dbReference>
<gene>
    <name evidence="7" type="primary">LOC115540137</name>
</gene>
<dbReference type="SUPFAM" id="SSF56204">
    <property type="entry name" value="Hect, E3 ligase catalytic domain"/>
    <property type="match status" value="1"/>
</dbReference>
<protein>
    <submittedName>
        <fullName evidence="7">Probable E3 ubiquitin-protein ligase HERC3</fullName>
    </submittedName>
</protein>
<dbReference type="Pfam" id="PF25390">
    <property type="entry name" value="WD40_RLD"/>
    <property type="match status" value="1"/>
</dbReference>
<dbReference type="PANTHER" id="PTHR45622">
    <property type="entry name" value="UBIQUITIN-PROTEIN LIGASE E3A-RELATED"/>
    <property type="match status" value="1"/>
</dbReference>
<keyword evidence="3 4" id="KW-0833">Ubl conjugation pathway</keyword>
<keyword evidence="8" id="KW-1185">Reference proteome</keyword>